<reference evidence="14 15" key="1">
    <citation type="journal article" date="2012" name="J. Bacteriol.">
        <title>Draft Genome Sequence of Turicella otitidis ATCC 51513, Isolated from Middle Ear Fluid from a Child with Otitis Media.</title>
        <authorList>
            <person name="Brinkrolf K."/>
            <person name="Schneider J."/>
            <person name="Knecht M."/>
            <person name="Ruckert C."/>
            <person name="Tauch A."/>
        </authorList>
    </citation>
    <scope>NUCLEOTIDE SEQUENCE [LARGE SCALE GENOMIC DNA]</scope>
    <source>
        <strain evidence="14 15">ATCC 51513</strain>
    </source>
</reference>
<feature type="region of interest" description="Disordered" evidence="11">
    <location>
        <begin position="96"/>
        <end position="126"/>
    </location>
</feature>
<dbReference type="EC" id="2.4.1.-" evidence="10"/>
<name>I7IWG3_9CORY</name>
<dbReference type="InterPro" id="IPR032421">
    <property type="entry name" value="PMT_4TMC"/>
</dbReference>
<dbReference type="Pfam" id="PF02366">
    <property type="entry name" value="PMT"/>
    <property type="match status" value="1"/>
</dbReference>
<evidence type="ECO:0000256" key="4">
    <source>
        <dbReference type="ARBA" id="ARBA00022676"/>
    </source>
</evidence>
<evidence type="ECO:0000256" key="8">
    <source>
        <dbReference type="ARBA" id="ARBA00023136"/>
    </source>
</evidence>
<feature type="domain" description="Protein O-mannosyl-transferase C-terminal four TM" evidence="13">
    <location>
        <begin position="420"/>
        <end position="623"/>
    </location>
</feature>
<keyword evidence="8 10" id="KW-0472">Membrane</keyword>
<feature type="region of interest" description="Disordered" evidence="11">
    <location>
        <begin position="1"/>
        <end position="63"/>
    </location>
</feature>
<keyword evidence="4 10" id="KW-0328">Glycosyltransferase</keyword>
<feature type="transmembrane region" description="Helical" evidence="10">
    <location>
        <begin position="238"/>
        <end position="256"/>
    </location>
</feature>
<feature type="transmembrane region" description="Helical" evidence="10">
    <location>
        <begin position="134"/>
        <end position="154"/>
    </location>
</feature>
<dbReference type="PANTHER" id="PTHR10050:SF46">
    <property type="entry name" value="PROTEIN O-MANNOSYL-TRANSFERASE 2"/>
    <property type="match status" value="1"/>
</dbReference>
<dbReference type="AlphaFoldDB" id="I7IWG3"/>
<dbReference type="GO" id="GO:0005886">
    <property type="term" value="C:plasma membrane"/>
    <property type="evidence" value="ECO:0007669"/>
    <property type="project" value="UniProtKB-SubCell"/>
</dbReference>
<dbReference type="EMBL" id="CAJZ01000022">
    <property type="protein sequence ID" value="CCI82888.1"/>
    <property type="molecule type" value="Genomic_DNA"/>
</dbReference>
<evidence type="ECO:0000259" key="13">
    <source>
        <dbReference type="Pfam" id="PF16192"/>
    </source>
</evidence>
<dbReference type="Proteomes" id="UP000011016">
    <property type="component" value="Unassembled WGS sequence"/>
</dbReference>
<evidence type="ECO:0000256" key="7">
    <source>
        <dbReference type="ARBA" id="ARBA00022989"/>
    </source>
</evidence>
<evidence type="ECO:0000256" key="9">
    <source>
        <dbReference type="ARBA" id="ARBA00093617"/>
    </source>
</evidence>
<comment type="pathway">
    <text evidence="2 10">Protein modification; protein glycosylation.</text>
</comment>
<sequence>MVEVGDHLPRDRHAERLGERAGPARVLRRDERRGGERLLEPRGGVQRVTQRRRREHDAPLRERRPVLLAHCHGFKLPTPGPAAGRQGRLDLPAVRPAAPATTSPAPGRGTPGAPRAAGEPPAPRRYRWGRADTISTVIVALLALVTRLVGLGRITDHGTPVFDEKHYAPQAFDIAVGGIETNPGFGLVVHPPLAKQLVALGEEVFGYGPWGWRIVMALLGCGAVLATMALVRRLSFSWRAATVAGLLGVVDGVLLVGARFGMLDMALVTFVVLAAWALVRDQQQVYARLFAARAAGTFGGSPLGPRLGFRWWRFAAGVFLGLAVSVKWSGLYYMAFFGLATVACDWWLRRRFAARTPLVGALGRDAFPAFASLVILPAGLYLWSWRSWFASETAHLRHAVTSGAVDQGSWLAHLPDWAAGFIRYHLDMLEFHGSLTTSGGHDHPWDSKPLSWLVAARPVLYYSDTDIECGAGTCRRMVYLFGTPAIWWLTVPVVGYAAWRLVTRRELAVVWPLVAFAAGFIPWLIAYDRQMYFFYAEPLVPFTIALLALACRRIARLGPPVAARWAASWPVARLAGGPLTWGGLSVAAYLALAVGMFIYFSPILYGTLIPDWWFQSMMWLPSWR</sequence>
<feature type="transmembrane region" description="Helical" evidence="10">
    <location>
        <begin position="509"/>
        <end position="526"/>
    </location>
</feature>
<gene>
    <name evidence="14" type="ORF">BN46_0137</name>
</gene>
<evidence type="ECO:0000256" key="5">
    <source>
        <dbReference type="ARBA" id="ARBA00022679"/>
    </source>
</evidence>
<feature type="compositionally biased region" description="Low complexity" evidence="11">
    <location>
        <begin position="96"/>
        <end position="119"/>
    </location>
</feature>
<feature type="transmembrane region" description="Helical" evidence="10">
    <location>
        <begin position="262"/>
        <end position="279"/>
    </location>
</feature>
<comment type="similarity">
    <text evidence="3 10">Belongs to the glycosyltransferase 39 family.</text>
</comment>
<dbReference type="UniPathway" id="UPA00378"/>
<comment type="subcellular location">
    <subcellularLocation>
        <location evidence="10">Cell membrane</location>
    </subcellularLocation>
    <subcellularLocation>
        <location evidence="1">Endomembrane system</location>
        <topology evidence="1">Multi-pass membrane protein</topology>
    </subcellularLocation>
</comment>
<dbReference type="InterPro" id="IPR027005">
    <property type="entry name" value="PMT-like"/>
</dbReference>
<keyword evidence="7 10" id="KW-1133">Transmembrane helix</keyword>
<evidence type="ECO:0000259" key="12">
    <source>
        <dbReference type="Pfam" id="PF02366"/>
    </source>
</evidence>
<comment type="caution">
    <text evidence="14">The sequence shown here is derived from an EMBL/GenBank/DDBJ whole genome shotgun (WGS) entry which is preliminary data.</text>
</comment>
<evidence type="ECO:0000313" key="14">
    <source>
        <dbReference type="EMBL" id="CCI82888.1"/>
    </source>
</evidence>
<keyword evidence="10" id="KW-1003">Cell membrane</keyword>
<accession>I7IWG3</accession>
<dbReference type="InterPro" id="IPR003342">
    <property type="entry name" value="ArnT-like_N"/>
</dbReference>
<evidence type="ECO:0000256" key="2">
    <source>
        <dbReference type="ARBA" id="ARBA00004922"/>
    </source>
</evidence>
<feature type="transmembrane region" description="Helical" evidence="10">
    <location>
        <begin position="532"/>
        <end position="550"/>
    </location>
</feature>
<protein>
    <recommendedName>
        <fullName evidence="9 10">Polyprenol-phosphate-mannose--protein mannosyltransferase</fullName>
        <ecNumber evidence="10">2.4.1.-</ecNumber>
    </recommendedName>
</protein>
<evidence type="ECO:0000256" key="6">
    <source>
        <dbReference type="ARBA" id="ARBA00022692"/>
    </source>
</evidence>
<keyword evidence="6 10" id="KW-0812">Transmembrane</keyword>
<dbReference type="PANTHER" id="PTHR10050">
    <property type="entry name" value="DOLICHYL-PHOSPHATE-MANNOSE--PROTEIN MANNOSYLTRANSFERASE"/>
    <property type="match status" value="1"/>
</dbReference>
<evidence type="ECO:0000256" key="11">
    <source>
        <dbReference type="SAM" id="MobiDB-lite"/>
    </source>
</evidence>
<comment type="function">
    <text evidence="10">Protein O-mannosyltransferase that catalyzes the transfer of a single mannose residue from a polyprenol phospho-mannosyl lipidic donor to the hydroxyl group of selected serine and threonine residues in acceptor proteins.</text>
</comment>
<keyword evidence="5 10" id="KW-0808">Transferase</keyword>
<feature type="transmembrane region" description="Helical" evidence="10">
    <location>
        <begin position="210"/>
        <end position="231"/>
    </location>
</feature>
<feature type="domain" description="ArnT-like N-terminal" evidence="12">
    <location>
        <begin position="201"/>
        <end position="382"/>
    </location>
</feature>
<feature type="transmembrane region" description="Helical" evidence="10">
    <location>
        <begin position="369"/>
        <end position="388"/>
    </location>
</feature>
<feature type="transmembrane region" description="Helical" evidence="10">
    <location>
        <begin position="587"/>
        <end position="608"/>
    </location>
</feature>
<feature type="transmembrane region" description="Helical" evidence="10">
    <location>
        <begin position="485"/>
        <end position="502"/>
    </location>
</feature>
<evidence type="ECO:0000313" key="15">
    <source>
        <dbReference type="Proteomes" id="UP000011016"/>
    </source>
</evidence>
<organism evidence="14 15">
    <name type="scientific">Corynebacterium otitidis ATCC 51513</name>
    <dbReference type="NCBI Taxonomy" id="883169"/>
    <lineage>
        <taxon>Bacteria</taxon>
        <taxon>Bacillati</taxon>
        <taxon>Actinomycetota</taxon>
        <taxon>Actinomycetes</taxon>
        <taxon>Mycobacteriales</taxon>
        <taxon>Corynebacteriaceae</taxon>
        <taxon>Corynebacterium</taxon>
    </lineage>
</organism>
<dbReference type="GO" id="GO:0012505">
    <property type="term" value="C:endomembrane system"/>
    <property type="evidence" value="ECO:0007669"/>
    <property type="project" value="UniProtKB-SubCell"/>
</dbReference>
<dbReference type="Pfam" id="PF16192">
    <property type="entry name" value="PMT_4TMC"/>
    <property type="match status" value="1"/>
</dbReference>
<dbReference type="GO" id="GO:0004169">
    <property type="term" value="F:dolichyl-phosphate-mannose-protein mannosyltransferase activity"/>
    <property type="evidence" value="ECO:0007669"/>
    <property type="project" value="UniProtKB-UniRule"/>
</dbReference>
<feature type="compositionally biased region" description="Basic and acidic residues" evidence="11">
    <location>
        <begin position="27"/>
        <end position="40"/>
    </location>
</feature>
<proteinExistence type="inferred from homology"/>
<evidence type="ECO:0000256" key="3">
    <source>
        <dbReference type="ARBA" id="ARBA00007222"/>
    </source>
</evidence>
<feature type="compositionally biased region" description="Basic and acidic residues" evidence="11">
    <location>
        <begin position="1"/>
        <end position="19"/>
    </location>
</feature>
<evidence type="ECO:0000256" key="1">
    <source>
        <dbReference type="ARBA" id="ARBA00004127"/>
    </source>
</evidence>
<evidence type="ECO:0000256" key="10">
    <source>
        <dbReference type="RuleBase" id="RU367007"/>
    </source>
</evidence>